<dbReference type="InterPro" id="IPR003743">
    <property type="entry name" value="Zf-RING_7"/>
</dbReference>
<feature type="domain" description="C4-type zinc ribbon" evidence="2">
    <location>
        <begin position="225"/>
        <end position="256"/>
    </location>
</feature>
<dbReference type="PANTHER" id="PTHR39082:SF1">
    <property type="entry name" value="SCAVENGER RECEPTOR CLASS A MEMBER 3"/>
    <property type="match status" value="1"/>
</dbReference>
<feature type="coiled-coil region" evidence="1">
    <location>
        <begin position="57"/>
        <end position="156"/>
    </location>
</feature>
<keyword evidence="1" id="KW-0175">Coiled coil</keyword>
<dbReference type="AlphaFoldDB" id="A0A238X3J4"/>
<dbReference type="EMBL" id="FZNT01000004">
    <property type="protein sequence ID" value="SNR52954.1"/>
    <property type="molecule type" value="Genomic_DNA"/>
</dbReference>
<dbReference type="Proteomes" id="UP000198384">
    <property type="component" value="Unassembled WGS sequence"/>
</dbReference>
<dbReference type="PANTHER" id="PTHR39082">
    <property type="entry name" value="PHOSPHOLIPASE C-BETA-2-RELATED"/>
    <property type="match status" value="1"/>
</dbReference>
<evidence type="ECO:0000313" key="3">
    <source>
        <dbReference type="EMBL" id="SNR52954.1"/>
    </source>
</evidence>
<sequence length="274" mass="31350">MQSFYHKETQIQYITYNMAKKKEVTVEEKLRALYDLQLIDSRVDEIKSVRGELPLEIEDLEDEIVGLNKRLANLDTDVVNFKSEITAKKQVIEDAKALVKKYAEQQKNVRNNREFNSIAKETEYQELEIELAEKRIKEFKAKIEQKNEVIAGTKDNIAKQEDLLKHKVAELDDIMGDTAKEETLLLEKSAEYAESIDDHLLKAYKRIRSTVKNGLAVVSIERGASGGSFFTIPPQRQVEIASRRKIITDEHSGRILVDGALAEEEKAKIDKLLS</sequence>
<accession>A0A238X3J4</accession>
<evidence type="ECO:0000259" key="2">
    <source>
        <dbReference type="Pfam" id="PF02591"/>
    </source>
</evidence>
<dbReference type="InterPro" id="IPR052376">
    <property type="entry name" value="Oxidative_Scav/Glycosyltrans"/>
</dbReference>
<evidence type="ECO:0000313" key="4">
    <source>
        <dbReference type="Proteomes" id="UP000198384"/>
    </source>
</evidence>
<gene>
    <name evidence="3" type="ORF">SAMN06265371_104331</name>
</gene>
<protein>
    <recommendedName>
        <fullName evidence="2">C4-type zinc ribbon domain-containing protein</fullName>
    </recommendedName>
</protein>
<reference evidence="3 4" key="1">
    <citation type="submission" date="2017-06" db="EMBL/GenBank/DDBJ databases">
        <authorList>
            <person name="Kim H.J."/>
            <person name="Triplett B.A."/>
        </authorList>
    </citation>
    <scope>NUCLEOTIDE SEQUENCE [LARGE SCALE GENOMIC DNA]</scope>
    <source>
        <strain evidence="3 4">DSM 29150</strain>
    </source>
</reference>
<organism evidence="3 4">
    <name type="scientific">Lutibacter agarilyticus</name>
    <dbReference type="NCBI Taxonomy" id="1109740"/>
    <lineage>
        <taxon>Bacteria</taxon>
        <taxon>Pseudomonadati</taxon>
        <taxon>Bacteroidota</taxon>
        <taxon>Flavobacteriia</taxon>
        <taxon>Flavobacteriales</taxon>
        <taxon>Flavobacteriaceae</taxon>
        <taxon>Lutibacter</taxon>
    </lineage>
</organism>
<evidence type="ECO:0000256" key="1">
    <source>
        <dbReference type="SAM" id="Coils"/>
    </source>
</evidence>
<keyword evidence="4" id="KW-1185">Reference proteome</keyword>
<proteinExistence type="predicted"/>
<dbReference type="Gene3D" id="1.10.287.1490">
    <property type="match status" value="1"/>
</dbReference>
<name>A0A238X3J4_9FLAO</name>
<dbReference type="Pfam" id="PF02591">
    <property type="entry name" value="Zn_ribbon_9"/>
    <property type="match status" value="1"/>
</dbReference>